<keyword evidence="3" id="KW-1185">Reference proteome</keyword>
<proteinExistence type="predicted"/>
<evidence type="ECO:0000256" key="1">
    <source>
        <dbReference type="SAM" id="Phobius"/>
    </source>
</evidence>
<organism evidence="2 3">
    <name type="scientific">Periplaneta americana</name>
    <name type="common">American cockroach</name>
    <name type="synonym">Blatta americana</name>
    <dbReference type="NCBI Taxonomy" id="6978"/>
    <lineage>
        <taxon>Eukaryota</taxon>
        <taxon>Metazoa</taxon>
        <taxon>Ecdysozoa</taxon>
        <taxon>Arthropoda</taxon>
        <taxon>Hexapoda</taxon>
        <taxon>Insecta</taxon>
        <taxon>Pterygota</taxon>
        <taxon>Neoptera</taxon>
        <taxon>Polyneoptera</taxon>
        <taxon>Dictyoptera</taxon>
        <taxon>Blattodea</taxon>
        <taxon>Blattoidea</taxon>
        <taxon>Blattidae</taxon>
        <taxon>Blattinae</taxon>
        <taxon>Periplaneta</taxon>
    </lineage>
</organism>
<keyword evidence="1" id="KW-0812">Transmembrane</keyword>
<feature type="transmembrane region" description="Helical" evidence="1">
    <location>
        <begin position="74"/>
        <end position="98"/>
    </location>
</feature>
<accession>A0ABQ8SQC4</accession>
<keyword evidence="1" id="KW-1133">Transmembrane helix</keyword>
<evidence type="ECO:0000313" key="2">
    <source>
        <dbReference type="EMBL" id="KAJ4436392.1"/>
    </source>
</evidence>
<dbReference type="EMBL" id="JAJSOF020000023">
    <property type="protein sequence ID" value="KAJ4436392.1"/>
    <property type="molecule type" value="Genomic_DNA"/>
</dbReference>
<name>A0ABQ8SQC4_PERAM</name>
<dbReference type="Proteomes" id="UP001148838">
    <property type="component" value="Unassembled WGS sequence"/>
</dbReference>
<reference evidence="2 3" key="1">
    <citation type="journal article" date="2022" name="Allergy">
        <title>Genome assembly and annotation of Periplaneta americana reveal a comprehensive cockroach allergen profile.</title>
        <authorList>
            <person name="Wang L."/>
            <person name="Xiong Q."/>
            <person name="Saelim N."/>
            <person name="Wang L."/>
            <person name="Nong W."/>
            <person name="Wan A.T."/>
            <person name="Shi M."/>
            <person name="Liu X."/>
            <person name="Cao Q."/>
            <person name="Hui J.H.L."/>
            <person name="Sookrung N."/>
            <person name="Leung T.F."/>
            <person name="Tungtrongchitr A."/>
            <person name="Tsui S.K.W."/>
        </authorList>
    </citation>
    <scope>NUCLEOTIDE SEQUENCE [LARGE SCALE GENOMIC DNA]</scope>
    <source>
        <strain evidence="2">PWHHKU_190912</strain>
    </source>
</reference>
<keyword evidence="1" id="KW-0472">Membrane</keyword>
<evidence type="ECO:0000313" key="3">
    <source>
        <dbReference type="Proteomes" id="UP001148838"/>
    </source>
</evidence>
<comment type="caution">
    <text evidence="2">The sequence shown here is derived from an EMBL/GenBank/DDBJ whole genome shotgun (WGS) entry which is preliminary data.</text>
</comment>
<protein>
    <recommendedName>
        <fullName evidence="4">SWIM-type domain-containing protein</fullName>
    </recommendedName>
</protein>
<gene>
    <name evidence="2" type="ORF">ANN_19024</name>
</gene>
<sequence>MGSRKSGVKGRYSVIQEIVLKLNELTEGLKCKKFTIMTIGLGNNPETVYVCECQKLYYDEQHIKEVLVIRAKMFVLIHCIIFSVLKFYFSAVKAIVIFTRHPEHGILPEQLTEEVQEARNKNFKKYHLNPNVNNEKIHYSKRNRHKSGTELDKDLIIREENGWTIPSSSDVKDVYFVQESALSCNCKLLCIECNTCIHQYTCTCMDSSIKWNMCKHIHNVCLLRVSQSAEESRPNTVYCNEEYDDLFINLDAENDIEKEEIVSEIMKKGDSHSSLPFTNQKAKVKAELMNLIDSVMTESELEVLKRHKASLQATLAANRLPLSSV</sequence>
<evidence type="ECO:0008006" key="4">
    <source>
        <dbReference type="Google" id="ProtNLM"/>
    </source>
</evidence>